<comment type="caution">
    <text evidence="2">The sequence shown here is derived from an EMBL/GenBank/DDBJ whole genome shotgun (WGS) entry which is preliminary data.</text>
</comment>
<feature type="compositionally biased region" description="Basic residues" evidence="1">
    <location>
        <begin position="176"/>
        <end position="185"/>
    </location>
</feature>
<reference evidence="2" key="1">
    <citation type="journal article" date="2020" name="Mol. Plant Microbe Interact.">
        <title>Genome Sequence of the Biocontrol Agent Coniothyrium minitans strain Conio (IMI 134523).</title>
        <authorList>
            <person name="Patel D."/>
            <person name="Shittu T.A."/>
            <person name="Baroncelli R."/>
            <person name="Muthumeenakshi S."/>
            <person name="Osborne T.H."/>
            <person name="Janganan T.K."/>
            <person name="Sreenivasaprasad S."/>
        </authorList>
    </citation>
    <scope>NUCLEOTIDE SEQUENCE</scope>
    <source>
        <strain evidence="2">Conio</strain>
    </source>
</reference>
<feature type="region of interest" description="Disordered" evidence="1">
    <location>
        <begin position="64"/>
        <end position="117"/>
    </location>
</feature>
<feature type="region of interest" description="Disordered" evidence="1">
    <location>
        <begin position="131"/>
        <end position="185"/>
    </location>
</feature>
<feature type="compositionally biased region" description="Gly residues" evidence="1">
    <location>
        <begin position="70"/>
        <end position="80"/>
    </location>
</feature>
<dbReference type="AlphaFoldDB" id="A0A9P6KX41"/>
<evidence type="ECO:0000313" key="2">
    <source>
        <dbReference type="EMBL" id="KAF9741776.1"/>
    </source>
</evidence>
<gene>
    <name evidence="2" type="ORF">PMIN01_01315</name>
</gene>
<keyword evidence="3" id="KW-1185">Reference proteome</keyword>
<dbReference type="Proteomes" id="UP000756921">
    <property type="component" value="Unassembled WGS sequence"/>
</dbReference>
<name>A0A9P6KX41_9PLEO</name>
<protein>
    <submittedName>
        <fullName evidence="2">Uncharacterized protein</fullName>
    </submittedName>
</protein>
<feature type="compositionally biased region" description="Basic and acidic residues" evidence="1">
    <location>
        <begin position="81"/>
        <end position="93"/>
    </location>
</feature>
<organism evidence="2 3">
    <name type="scientific">Paraphaeosphaeria minitans</name>
    <dbReference type="NCBI Taxonomy" id="565426"/>
    <lineage>
        <taxon>Eukaryota</taxon>
        <taxon>Fungi</taxon>
        <taxon>Dikarya</taxon>
        <taxon>Ascomycota</taxon>
        <taxon>Pezizomycotina</taxon>
        <taxon>Dothideomycetes</taxon>
        <taxon>Pleosporomycetidae</taxon>
        <taxon>Pleosporales</taxon>
        <taxon>Massarineae</taxon>
        <taxon>Didymosphaeriaceae</taxon>
        <taxon>Paraphaeosphaeria</taxon>
    </lineage>
</organism>
<proteinExistence type="predicted"/>
<feature type="compositionally biased region" description="Polar residues" evidence="1">
    <location>
        <begin position="99"/>
        <end position="111"/>
    </location>
</feature>
<evidence type="ECO:0000313" key="3">
    <source>
        <dbReference type="Proteomes" id="UP000756921"/>
    </source>
</evidence>
<accession>A0A9P6KX41</accession>
<dbReference type="EMBL" id="WJXW01000001">
    <property type="protein sequence ID" value="KAF9741776.1"/>
    <property type="molecule type" value="Genomic_DNA"/>
</dbReference>
<sequence length="185" mass="19344">MAWSSSQEKPRLEGKARGQLTMATARETATSKVQSAVHLFRKGNGAMLCRGGCPLGHIPSPMGDAMGGLRKAGGSGGGGKRASDPRTLAESERGISLTVPASGQQPAGQESHSARQPAMEQTIVVRCPRAAPSLHPRCNPPVSYRESAYQTGTGRLPTGGTGDNLPPERALQTATHRPKRQGARS</sequence>
<evidence type="ECO:0000256" key="1">
    <source>
        <dbReference type="SAM" id="MobiDB-lite"/>
    </source>
</evidence>